<feature type="compositionally biased region" description="Acidic residues" evidence="10">
    <location>
        <begin position="91"/>
        <end position="102"/>
    </location>
</feature>
<dbReference type="GO" id="GO:0008270">
    <property type="term" value="F:zinc ion binding"/>
    <property type="evidence" value="ECO:0007669"/>
    <property type="project" value="InterPro"/>
</dbReference>
<feature type="region of interest" description="Disordered" evidence="10">
    <location>
        <begin position="19"/>
        <end position="109"/>
    </location>
</feature>
<sequence length="695" mass="77243">MAAPKDSVLERRVSLRLQYAQQKPFYGTRKRTESEAGPNGVVVSKKPKVKVSSLVRRSSESGTKKLGKHKADDDDEEAGNCESGTEKSENGEVEAEESGDCEGENKSVDVKERDMSVYAPSGAKVDGKGKSYVAKLKETLRLFNLHYLHFVQEEEKRCRKLENESECRDDLKKPSKRVDKKAISENGNGSLGVPKKQSKRPDLKALSQMSTNNEILYPEKTIGHLPGIEVGQQFFSRAEMVVVGFHSHWLNGIDIIGKSKGKDKFKGYTLPIAVAIVLSGQYEDDVDNSDEIVYTGQGGNDLLGNKRQIQDQVMRMGNLALKNNMEQFVPVRVIRGHKCDTSYTKKVYTYDGLYQVHHYWAEKGVAGFTVFKYRLKRLPGQPKLISNQVLYTNGKGSKAQSELPGLVCKDICNGLENIKVPVTNIVDIPPVAPEGLTYITTTEVAKGVKIPPHAHGCNCQGNCTNSKTCSCAQLNGGDFPYVSKDGGRLVEAKAVVFECGPQCGCGPSCVNRASQRGLKYRLEVFRTHDKGWAVRSWDFIPSGAPVCEYIAVLRRNDEIDNISEKENEYVFEIDCWQTMNGIGGREKRMGNVAIPNSDVISESDPEYCYDAGSRGNVARYINHSCEPNLFVQCVLREHHDVRLARIVLFAADNIPPLQELSYDYGYELDSVVGPDGKIKKLFCRCGAAGCRKRLY</sequence>
<dbReference type="GO" id="GO:0005634">
    <property type="term" value="C:nucleus"/>
    <property type="evidence" value="ECO:0007669"/>
    <property type="project" value="UniProtKB-SubCell"/>
</dbReference>
<keyword evidence="4 15" id="KW-0808">Transferase</keyword>
<dbReference type="Gene3D" id="2.170.270.10">
    <property type="entry name" value="SET domain"/>
    <property type="match status" value="1"/>
</dbReference>
<evidence type="ECO:0000259" key="12">
    <source>
        <dbReference type="PROSITE" id="PS50867"/>
    </source>
</evidence>
<dbReference type="SMART" id="SM00468">
    <property type="entry name" value="PreSET"/>
    <property type="match status" value="1"/>
</dbReference>
<dbReference type="PROSITE" id="PS50280">
    <property type="entry name" value="SET"/>
    <property type="match status" value="1"/>
</dbReference>
<dbReference type="InterPro" id="IPR001214">
    <property type="entry name" value="SET_dom"/>
</dbReference>
<evidence type="ECO:0000259" key="14">
    <source>
        <dbReference type="PROSITE" id="PS51015"/>
    </source>
</evidence>
<evidence type="ECO:0000256" key="8">
    <source>
        <dbReference type="ARBA" id="ARBA00023328"/>
    </source>
</evidence>
<evidence type="ECO:0000313" key="16">
    <source>
        <dbReference type="Proteomes" id="UP000238479"/>
    </source>
</evidence>
<dbReference type="SMART" id="SM00317">
    <property type="entry name" value="SET"/>
    <property type="match status" value="1"/>
</dbReference>
<dbReference type="Pfam" id="PF02182">
    <property type="entry name" value="SAD_SRA"/>
    <property type="match status" value="1"/>
</dbReference>
<evidence type="ECO:0000256" key="4">
    <source>
        <dbReference type="ARBA" id="ARBA00022679"/>
    </source>
</evidence>
<dbReference type="OrthoDB" id="5792673at2759"/>
<dbReference type="PROSITE" id="PS50868">
    <property type="entry name" value="POST_SET"/>
    <property type="match status" value="1"/>
</dbReference>
<dbReference type="Pfam" id="PF00856">
    <property type="entry name" value="SET"/>
    <property type="match status" value="1"/>
</dbReference>
<dbReference type="InterPro" id="IPR015947">
    <property type="entry name" value="PUA-like_sf"/>
</dbReference>
<feature type="region of interest" description="Disordered" evidence="10">
    <location>
        <begin position="163"/>
        <end position="202"/>
    </location>
</feature>
<keyword evidence="5" id="KW-0949">S-adenosyl-L-methionine</keyword>
<dbReference type="InterPro" id="IPR025794">
    <property type="entry name" value="H3-K9-MeTrfase_plant"/>
</dbReference>
<dbReference type="Gramene" id="PRQ39777">
    <property type="protein sequence ID" value="PRQ39777"/>
    <property type="gene ID" value="RchiOBHm_Chr4g0428931"/>
</dbReference>
<dbReference type="STRING" id="74649.A0A2P6R012"/>
<evidence type="ECO:0000256" key="1">
    <source>
        <dbReference type="ARBA" id="ARBA00004584"/>
    </source>
</evidence>
<dbReference type="PROSITE" id="PS50867">
    <property type="entry name" value="PRE_SET"/>
    <property type="match status" value="1"/>
</dbReference>
<dbReference type="Gene3D" id="2.30.280.10">
    <property type="entry name" value="SRA-YDG"/>
    <property type="match status" value="1"/>
</dbReference>
<dbReference type="EMBL" id="PDCK01000042">
    <property type="protein sequence ID" value="PRQ39777.1"/>
    <property type="molecule type" value="Genomic_DNA"/>
</dbReference>
<dbReference type="InterPro" id="IPR036987">
    <property type="entry name" value="SRA-YDG_sf"/>
</dbReference>
<dbReference type="EC" id="2.1.1.43" evidence="15"/>
<evidence type="ECO:0000256" key="3">
    <source>
        <dbReference type="ARBA" id="ARBA00022603"/>
    </source>
</evidence>
<evidence type="ECO:0000256" key="5">
    <source>
        <dbReference type="ARBA" id="ARBA00022691"/>
    </source>
</evidence>
<dbReference type="GO" id="GO:0003690">
    <property type="term" value="F:double-stranded DNA binding"/>
    <property type="evidence" value="ECO:0007669"/>
    <property type="project" value="TreeGrafter"/>
</dbReference>
<dbReference type="PROSITE" id="PS51015">
    <property type="entry name" value="YDG"/>
    <property type="match status" value="1"/>
</dbReference>
<evidence type="ECO:0000256" key="6">
    <source>
        <dbReference type="ARBA" id="ARBA00022853"/>
    </source>
</evidence>
<keyword evidence="3 15" id="KW-0489">Methyltransferase</keyword>
<protein>
    <submittedName>
        <fullName evidence="15">Putative histone-lysine N-methyltransferase chromatin remodeling SET family</fullName>
        <ecNumber evidence="15">2.1.1.43</ecNumber>
    </submittedName>
</protein>
<dbReference type="GO" id="GO:0042054">
    <property type="term" value="F:histone methyltransferase activity"/>
    <property type="evidence" value="ECO:0007669"/>
    <property type="project" value="InterPro"/>
</dbReference>
<dbReference type="SMART" id="SM00466">
    <property type="entry name" value="SRA"/>
    <property type="match status" value="1"/>
</dbReference>
<dbReference type="InterPro" id="IPR007728">
    <property type="entry name" value="Pre-SET_dom"/>
</dbReference>
<dbReference type="PROSITE" id="PS51575">
    <property type="entry name" value="SAM_MT43_SUVAR39_2"/>
    <property type="match status" value="1"/>
</dbReference>
<keyword evidence="2" id="KW-0158">Chromosome</keyword>
<evidence type="ECO:0000256" key="9">
    <source>
        <dbReference type="PROSITE-ProRule" id="PRU00358"/>
    </source>
</evidence>
<dbReference type="GO" id="GO:0000775">
    <property type="term" value="C:chromosome, centromeric region"/>
    <property type="evidence" value="ECO:0007669"/>
    <property type="project" value="UniProtKB-SubCell"/>
</dbReference>
<evidence type="ECO:0000259" key="11">
    <source>
        <dbReference type="PROSITE" id="PS50280"/>
    </source>
</evidence>
<dbReference type="PANTHER" id="PTHR45660">
    <property type="entry name" value="HISTONE-LYSINE N-METHYLTRANSFERASE SETMAR"/>
    <property type="match status" value="1"/>
</dbReference>
<dbReference type="InterPro" id="IPR046341">
    <property type="entry name" value="SET_dom_sf"/>
</dbReference>
<dbReference type="PANTHER" id="PTHR45660:SF94">
    <property type="entry name" value="HISTONE-LYSINE N-METHYLTRANSFERASE, H3 LYSINE-9 SPECIFIC SUVH4"/>
    <property type="match status" value="1"/>
</dbReference>
<keyword evidence="8" id="KW-0137">Centromere</keyword>
<feature type="domain" description="YDG" evidence="14">
    <location>
        <begin position="223"/>
        <end position="377"/>
    </location>
</feature>
<keyword evidence="6" id="KW-0156">Chromatin regulator</keyword>
<evidence type="ECO:0000313" key="15">
    <source>
        <dbReference type="EMBL" id="PRQ39777.1"/>
    </source>
</evidence>
<dbReference type="GO" id="GO:0032259">
    <property type="term" value="P:methylation"/>
    <property type="evidence" value="ECO:0007669"/>
    <property type="project" value="UniProtKB-KW"/>
</dbReference>
<dbReference type="InterPro" id="IPR051357">
    <property type="entry name" value="H3K9_HMTase_SUVAR3-9"/>
</dbReference>
<organism evidence="15 16">
    <name type="scientific">Rosa chinensis</name>
    <name type="common">China rose</name>
    <dbReference type="NCBI Taxonomy" id="74649"/>
    <lineage>
        <taxon>Eukaryota</taxon>
        <taxon>Viridiplantae</taxon>
        <taxon>Streptophyta</taxon>
        <taxon>Embryophyta</taxon>
        <taxon>Tracheophyta</taxon>
        <taxon>Spermatophyta</taxon>
        <taxon>Magnoliopsida</taxon>
        <taxon>eudicotyledons</taxon>
        <taxon>Gunneridae</taxon>
        <taxon>Pentapetalae</taxon>
        <taxon>rosids</taxon>
        <taxon>fabids</taxon>
        <taxon>Rosales</taxon>
        <taxon>Rosaceae</taxon>
        <taxon>Rosoideae</taxon>
        <taxon>Rosoideae incertae sedis</taxon>
        <taxon>Rosa</taxon>
    </lineage>
</organism>
<dbReference type="Pfam" id="PF05033">
    <property type="entry name" value="Pre-SET"/>
    <property type="match status" value="1"/>
</dbReference>
<accession>A0A2P6R012</accession>
<comment type="caution">
    <text evidence="15">The sequence shown here is derived from an EMBL/GenBank/DDBJ whole genome shotgun (WGS) entry which is preliminary data.</text>
</comment>
<evidence type="ECO:0000259" key="13">
    <source>
        <dbReference type="PROSITE" id="PS50868"/>
    </source>
</evidence>
<gene>
    <name evidence="15" type="ORF">RchiOBHm_Chr4g0428931</name>
</gene>
<dbReference type="OMA" id="VIRGHNC"/>
<evidence type="ECO:0000256" key="2">
    <source>
        <dbReference type="ARBA" id="ARBA00022454"/>
    </source>
</evidence>
<proteinExistence type="predicted"/>
<dbReference type="SUPFAM" id="SSF88697">
    <property type="entry name" value="PUA domain-like"/>
    <property type="match status" value="1"/>
</dbReference>
<dbReference type="Proteomes" id="UP000238479">
    <property type="component" value="Chromosome 4"/>
</dbReference>
<feature type="domain" description="SET" evidence="11">
    <location>
        <begin position="520"/>
        <end position="665"/>
    </location>
</feature>
<feature type="domain" description="Post-SET" evidence="13">
    <location>
        <begin position="679"/>
        <end position="695"/>
    </location>
</feature>
<feature type="domain" description="Pre-SET" evidence="12">
    <location>
        <begin position="455"/>
        <end position="517"/>
    </location>
</feature>
<dbReference type="SUPFAM" id="SSF82199">
    <property type="entry name" value="SET domain"/>
    <property type="match status" value="1"/>
</dbReference>
<keyword evidence="7 9" id="KW-0539">Nucleus</keyword>
<dbReference type="InterPro" id="IPR003105">
    <property type="entry name" value="SRA_YDG"/>
</dbReference>
<feature type="compositionally biased region" description="Basic and acidic residues" evidence="10">
    <location>
        <begin position="163"/>
        <end position="183"/>
    </location>
</feature>
<evidence type="ECO:0000256" key="10">
    <source>
        <dbReference type="SAM" id="MobiDB-lite"/>
    </source>
</evidence>
<reference evidence="15 16" key="1">
    <citation type="journal article" date="2018" name="Nat. Genet.">
        <title>The Rosa genome provides new insights in the design of modern roses.</title>
        <authorList>
            <person name="Bendahmane M."/>
        </authorList>
    </citation>
    <scope>NUCLEOTIDE SEQUENCE [LARGE SCALE GENOMIC DNA]</scope>
    <source>
        <strain evidence="16">cv. Old Blush</strain>
    </source>
</reference>
<evidence type="ECO:0000256" key="7">
    <source>
        <dbReference type="ARBA" id="ARBA00023242"/>
    </source>
</evidence>
<dbReference type="InterPro" id="IPR003616">
    <property type="entry name" value="Post-SET_dom"/>
</dbReference>
<comment type="subcellular location">
    <subcellularLocation>
        <location evidence="1">Chromosome</location>
        <location evidence="1">Centromere</location>
    </subcellularLocation>
    <subcellularLocation>
        <location evidence="9">Nucleus</location>
    </subcellularLocation>
</comment>
<dbReference type="AlphaFoldDB" id="A0A2P6R012"/>
<keyword evidence="16" id="KW-1185">Reference proteome</keyword>
<name>A0A2P6R012_ROSCH</name>